<proteinExistence type="inferred from homology"/>
<comment type="caution">
    <text evidence="6">The sequence shown here is derived from an EMBL/GenBank/DDBJ whole genome shotgun (WGS) entry which is preliminary data.</text>
</comment>
<evidence type="ECO:0000256" key="4">
    <source>
        <dbReference type="ARBA" id="ARBA00023163"/>
    </source>
</evidence>
<dbReference type="PANTHER" id="PTHR30346:SF28">
    <property type="entry name" value="HTH-TYPE TRANSCRIPTIONAL REGULATOR CYNR"/>
    <property type="match status" value="1"/>
</dbReference>
<dbReference type="SUPFAM" id="SSF53850">
    <property type="entry name" value="Periplasmic binding protein-like II"/>
    <property type="match status" value="1"/>
</dbReference>
<dbReference type="Proteomes" id="UP000254000">
    <property type="component" value="Unassembled WGS sequence"/>
</dbReference>
<evidence type="ECO:0000313" key="7">
    <source>
        <dbReference type="Proteomes" id="UP000254000"/>
    </source>
</evidence>
<dbReference type="OrthoDB" id="3171102at2"/>
<dbReference type="GO" id="GO:0003677">
    <property type="term" value="F:DNA binding"/>
    <property type="evidence" value="ECO:0007669"/>
    <property type="project" value="UniProtKB-KW"/>
</dbReference>
<dbReference type="AlphaFoldDB" id="A0A369M800"/>
<dbReference type="InterPro" id="IPR036390">
    <property type="entry name" value="WH_DNA-bd_sf"/>
</dbReference>
<evidence type="ECO:0000256" key="3">
    <source>
        <dbReference type="ARBA" id="ARBA00023125"/>
    </source>
</evidence>
<evidence type="ECO:0000256" key="2">
    <source>
        <dbReference type="ARBA" id="ARBA00023015"/>
    </source>
</evidence>
<dbReference type="SUPFAM" id="SSF46785">
    <property type="entry name" value="Winged helix' DNA-binding domain"/>
    <property type="match status" value="1"/>
</dbReference>
<dbReference type="EMBL" id="PPTS01000002">
    <property type="protein sequence ID" value="RDB66538.1"/>
    <property type="molecule type" value="Genomic_DNA"/>
</dbReference>
<dbReference type="PANTHER" id="PTHR30346">
    <property type="entry name" value="TRANSCRIPTIONAL DUAL REGULATOR HCAR-RELATED"/>
    <property type="match status" value="1"/>
</dbReference>
<name>A0A369M800_9ACTN</name>
<sequence length="365" mass="40798">MTQIRMLQQPFPCPNACPFIFWYPTFHILHKPSRREDGGSFMDIEVYREFMALAAHKSFVSAARDLNMSQPSLSRHMNALSNDLGCRLFYDTRPLSLTAAGEVVLKHAGKIIGDQANMLAELRALPAGGSDRILILDLLHTNALYVGINEVVARAKERFAGLRVEFVNMDNSGLGGQQMVDAGKVDVAFETIISENPPTELHVSDSVEAIWIPEFHGELVAGVSRTSPLAAKGQLALADLAQSRFILQANRYSERFREDFIALCREVGFYPNITLVPTDNPLEFYATDPGDGIHLLTKVDRKYKPLMSDMLKQHVVILPFADKKRYVDAFALMDSDPGRPDLEYFAELLREHAERFRSADAPADA</sequence>
<evidence type="ECO:0000313" key="6">
    <source>
        <dbReference type="EMBL" id="RDB66538.1"/>
    </source>
</evidence>
<dbReference type="InterPro" id="IPR000847">
    <property type="entry name" value="LysR_HTH_N"/>
</dbReference>
<dbReference type="InterPro" id="IPR005119">
    <property type="entry name" value="LysR_subst-bd"/>
</dbReference>
<gene>
    <name evidence="6" type="ORF">C1877_05000</name>
</gene>
<organism evidence="6 7">
    <name type="scientific">Gordonibacter pamelaeae</name>
    <dbReference type="NCBI Taxonomy" id="471189"/>
    <lineage>
        <taxon>Bacteria</taxon>
        <taxon>Bacillati</taxon>
        <taxon>Actinomycetota</taxon>
        <taxon>Coriobacteriia</taxon>
        <taxon>Eggerthellales</taxon>
        <taxon>Eggerthellaceae</taxon>
        <taxon>Gordonibacter</taxon>
    </lineage>
</organism>
<keyword evidence="2" id="KW-0805">Transcription regulation</keyword>
<dbReference type="PROSITE" id="PS50931">
    <property type="entry name" value="HTH_LYSR"/>
    <property type="match status" value="1"/>
</dbReference>
<protein>
    <submittedName>
        <fullName evidence="6">LysR family transcriptional regulator</fullName>
    </submittedName>
</protein>
<evidence type="ECO:0000259" key="5">
    <source>
        <dbReference type="PROSITE" id="PS50931"/>
    </source>
</evidence>
<dbReference type="InterPro" id="IPR036388">
    <property type="entry name" value="WH-like_DNA-bd_sf"/>
</dbReference>
<dbReference type="Gene3D" id="3.40.190.290">
    <property type="match status" value="1"/>
</dbReference>
<feature type="domain" description="HTH lysR-type" evidence="5">
    <location>
        <begin position="50"/>
        <end position="98"/>
    </location>
</feature>
<dbReference type="Pfam" id="PF03466">
    <property type="entry name" value="LysR_substrate"/>
    <property type="match status" value="1"/>
</dbReference>
<evidence type="ECO:0000256" key="1">
    <source>
        <dbReference type="ARBA" id="ARBA00009437"/>
    </source>
</evidence>
<dbReference type="CDD" id="cd05466">
    <property type="entry name" value="PBP2_LTTR_substrate"/>
    <property type="match status" value="1"/>
</dbReference>
<dbReference type="GO" id="GO:0003700">
    <property type="term" value="F:DNA-binding transcription factor activity"/>
    <property type="evidence" value="ECO:0007669"/>
    <property type="project" value="InterPro"/>
</dbReference>
<dbReference type="Gene3D" id="1.10.10.10">
    <property type="entry name" value="Winged helix-like DNA-binding domain superfamily/Winged helix DNA-binding domain"/>
    <property type="match status" value="1"/>
</dbReference>
<dbReference type="Pfam" id="PF00126">
    <property type="entry name" value="HTH_1"/>
    <property type="match status" value="1"/>
</dbReference>
<comment type="similarity">
    <text evidence="1">Belongs to the LysR transcriptional regulatory family.</text>
</comment>
<reference evidence="6 7" key="1">
    <citation type="journal article" date="2018" name="Elife">
        <title>Discovery and characterization of a prevalent human gut bacterial enzyme sufficient for the inactivation of a family of plant toxins.</title>
        <authorList>
            <person name="Koppel N."/>
            <person name="Bisanz J.E."/>
            <person name="Pandelia M.E."/>
            <person name="Turnbaugh P.J."/>
            <person name="Balskus E.P."/>
        </authorList>
    </citation>
    <scope>NUCLEOTIDE SEQUENCE [LARGE SCALE GENOMIC DNA]</scope>
    <source>
        <strain evidence="6 7">3C</strain>
    </source>
</reference>
<dbReference type="GO" id="GO:0032993">
    <property type="term" value="C:protein-DNA complex"/>
    <property type="evidence" value="ECO:0007669"/>
    <property type="project" value="TreeGrafter"/>
</dbReference>
<dbReference type="PRINTS" id="PR00039">
    <property type="entry name" value="HTHLYSR"/>
</dbReference>
<accession>A0A369M800</accession>
<keyword evidence="7" id="KW-1185">Reference proteome</keyword>
<keyword evidence="4" id="KW-0804">Transcription</keyword>
<keyword evidence="3" id="KW-0238">DNA-binding</keyword>